<keyword evidence="2 7" id="KW-0690">Ribosome biogenesis</keyword>
<protein>
    <recommendedName>
        <fullName evidence="7">U3 small nucleolar ribonucleoprotein protein MPP10</fullName>
    </recommendedName>
</protein>
<keyword evidence="4 7" id="KW-0539">Nucleus</keyword>
<evidence type="ECO:0000256" key="4">
    <source>
        <dbReference type="ARBA" id="ARBA00023242"/>
    </source>
</evidence>
<dbReference type="Pfam" id="PF04006">
    <property type="entry name" value="Mpp10"/>
    <property type="match status" value="1"/>
</dbReference>
<evidence type="ECO:0000313" key="10">
    <source>
        <dbReference type="Proteomes" id="UP000007266"/>
    </source>
</evidence>
<gene>
    <name evidence="9" type="primary">AUGUSTUS-3.0.2_05922</name>
    <name evidence="9" type="ORF">TcasGA2_TC005922</name>
</gene>
<dbReference type="PANTHER" id="PTHR17039:SF0">
    <property type="entry name" value="U3 SMALL NUCLEOLAR RIBONUCLEOPROTEIN PROTEIN MPP10"/>
    <property type="match status" value="1"/>
</dbReference>
<evidence type="ECO:0000256" key="7">
    <source>
        <dbReference type="PIRNR" id="PIRNR017300"/>
    </source>
</evidence>
<dbReference type="GO" id="GO:0034457">
    <property type="term" value="C:Mpp10 complex"/>
    <property type="evidence" value="ECO:0000318"/>
    <property type="project" value="GO_Central"/>
</dbReference>
<proteinExistence type="inferred from homology"/>
<sequence length="525" mass="60502">MVQTTDFYNTCLSDFKEITHKPTNFLQISDPLCEKIKTSLKKCYDYAKAEEITRTDALPQLNVKNFDLEQIWQQIELQNENLTTKSVTCVSRLIAGKSRLLFKNLDKSGISDDGSEVEENDDGSEVEENSEHSDTSGDESNDLNDVESSDDEVETTETSKPVKRSIVDDDFFKLDEMERFLREEEKKEEGVDSGNDSESEASVDLFEADSDDSEDHAKTAKYKDFFVQNEEKPSTFELRQKRLAKKIEEIEEEAIQDKTWQLKGEITAEKRPQNSLLEEVVEFDMTTRPPPVMTEQTTMQLEDIIKRRIKDKVFDSVERKAKPVENLLDYKKKIVLDQEKSKESLAQIYEKEFLQAQEPEDREKEEPELHKEINSLMRKLFTKLDALSNFHFTPKPAVPDLKIISNLPAISVEEVVPTAVSDATLLAPEEIQKKPKGDLVGVKERTTTDKKRERRKKKLKQKIHAKNKKEPVKKAKNVNLMEDKGKRIKSSKEFFNQLQEQVQVSQIKRKAAPTTNKKSAKKLKL</sequence>
<feature type="compositionally biased region" description="Acidic residues" evidence="8">
    <location>
        <begin position="195"/>
        <end position="214"/>
    </location>
</feature>
<keyword evidence="10" id="KW-1185">Reference proteome</keyword>
<dbReference type="KEGG" id="tca:661277"/>
<dbReference type="InterPro" id="IPR012173">
    <property type="entry name" value="Mpp10"/>
</dbReference>
<dbReference type="PhylomeDB" id="D6WVJ9"/>
<feature type="compositionally biased region" description="Basic and acidic residues" evidence="8">
    <location>
        <begin position="436"/>
        <end position="451"/>
    </location>
</feature>
<accession>D6WVJ9</accession>
<dbReference type="GO" id="GO:0032040">
    <property type="term" value="C:small-subunit processome"/>
    <property type="evidence" value="ECO:0000318"/>
    <property type="project" value="GO_Central"/>
</dbReference>
<evidence type="ECO:0000256" key="6">
    <source>
        <dbReference type="ARBA" id="ARBA00029455"/>
    </source>
</evidence>
<evidence type="ECO:0000256" key="5">
    <source>
        <dbReference type="ARBA" id="ARBA00023274"/>
    </source>
</evidence>
<evidence type="ECO:0000256" key="8">
    <source>
        <dbReference type="SAM" id="MobiDB-lite"/>
    </source>
</evidence>
<feature type="region of interest" description="Disordered" evidence="8">
    <location>
        <begin position="505"/>
        <end position="525"/>
    </location>
</feature>
<evidence type="ECO:0000256" key="2">
    <source>
        <dbReference type="ARBA" id="ARBA00022517"/>
    </source>
</evidence>
<reference evidence="9 10" key="1">
    <citation type="journal article" date="2008" name="Nature">
        <title>The genome of the model beetle and pest Tribolium castaneum.</title>
        <authorList>
            <consortium name="Tribolium Genome Sequencing Consortium"/>
            <person name="Richards S."/>
            <person name="Gibbs R.A."/>
            <person name="Weinstock G.M."/>
            <person name="Brown S.J."/>
            <person name="Denell R."/>
            <person name="Beeman R.W."/>
            <person name="Gibbs R."/>
            <person name="Beeman R.W."/>
            <person name="Brown S.J."/>
            <person name="Bucher G."/>
            <person name="Friedrich M."/>
            <person name="Grimmelikhuijzen C.J."/>
            <person name="Klingler M."/>
            <person name="Lorenzen M."/>
            <person name="Richards S."/>
            <person name="Roth S."/>
            <person name="Schroder R."/>
            <person name="Tautz D."/>
            <person name="Zdobnov E.M."/>
            <person name="Muzny D."/>
            <person name="Gibbs R.A."/>
            <person name="Weinstock G.M."/>
            <person name="Attaway T."/>
            <person name="Bell S."/>
            <person name="Buhay C.J."/>
            <person name="Chandrabose M.N."/>
            <person name="Chavez D."/>
            <person name="Clerk-Blankenburg K.P."/>
            <person name="Cree A."/>
            <person name="Dao M."/>
            <person name="Davis C."/>
            <person name="Chacko J."/>
            <person name="Dinh H."/>
            <person name="Dugan-Rocha S."/>
            <person name="Fowler G."/>
            <person name="Garner T.T."/>
            <person name="Garnes J."/>
            <person name="Gnirke A."/>
            <person name="Hawes A."/>
            <person name="Hernandez J."/>
            <person name="Hines S."/>
            <person name="Holder M."/>
            <person name="Hume J."/>
            <person name="Jhangiani S.N."/>
            <person name="Joshi V."/>
            <person name="Khan Z.M."/>
            <person name="Jackson L."/>
            <person name="Kovar C."/>
            <person name="Kowis A."/>
            <person name="Lee S."/>
            <person name="Lewis L.R."/>
            <person name="Margolis J."/>
            <person name="Morgan M."/>
            <person name="Nazareth L.V."/>
            <person name="Nguyen N."/>
            <person name="Okwuonu G."/>
            <person name="Parker D."/>
            <person name="Richards S."/>
            <person name="Ruiz S.J."/>
            <person name="Santibanez J."/>
            <person name="Savard J."/>
            <person name="Scherer S.E."/>
            <person name="Schneider B."/>
            <person name="Sodergren E."/>
            <person name="Tautz D."/>
            <person name="Vattahil S."/>
            <person name="Villasana D."/>
            <person name="White C.S."/>
            <person name="Wright R."/>
            <person name="Park Y."/>
            <person name="Beeman R.W."/>
            <person name="Lord J."/>
            <person name="Oppert B."/>
            <person name="Lorenzen M."/>
            <person name="Brown S."/>
            <person name="Wang L."/>
            <person name="Savard J."/>
            <person name="Tautz D."/>
            <person name="Richards S."/>
            <person name="Weinstock G."/>
            <person name="Gibbs R.A."/>
            <person name="Liu Y."/>
            <person name="Worley K."/>
            <person name="Weinstock G."/>
            <person name="Elsik C.G."/>
            <person name="Reese J.T."/>
            <person name="Elhaik E."/>
            <person name="Landan G."/>
            <person name="Graur D."/>
            <person name="Arensburger P."/>
            <person name="Atkinson P."/>
            <person name="Beeman R.W."/>
            <person name="Beidler J."/>
            <person name="Brown S.J."/>
            <person name="Demuth J.P."/>
            <person name="Drury D.W."/>
            <person name="Du Y.Z."/>
            <person name="Fujiwara H."/>
            <person name="Lorenzen M."/>
            <person name="Maselli V."/>
            <person name="Osanai M."/>
            <person name="Park Y."/>
            <person name="Robertson H.M."/>
            <person name="Tu Z."/>
            <person name="Wang J.J."/>
            <person name="Wang S."/>
            <person name="Richards S."/>
            <person name="Song H."/>
            <person name="Zhang L."/>
            <person name="Sodergren E."/>
            <person name="Werner D."/>
            <person name="Stanke M."/>
            <person name="Morgenstern B."/>
            <person name="Solovyev V."/>
            <person name="Kosarev P."/>
            <person name="Brown G."/>
            <person name="Chen H.C."/>
            <person name="Ermolaeva O."/>
            <person name="Hlavina W."/>
            <person name="Kapustin Y."/>
            <person name="Kiryutin B."/>
            <person name="Kitts P."/>
            <person name="Maglott D."/>
            <person name="Pruitt K."/>
            <person name="Sapojnikov V."/>
            <person name="Souvorov A."/>
            <person name="Mackey A.J."/>
            <person name="Waterhouse R.M."/>
            <person name="Wyder S."/>
            <person name="Zdobnov E.M."/>
            <person name="Zdobnov E.M."/>
            <person name="Wyder S."/>
            <person name="Kriventseva E.V."/>
            <person name="Kadowaki T."/>
            <person name="Bork P."/>
            <person name="Aranda M."/>
            <person name="Bao R."/>
            <person name="Beermann A."/>
            <person name="Berns N."/>
            <person name="Bolognesi R."/>
            <person name="Bonneton F."/>
            <person name="Bopp D."/>
            <person name="Brown S.J."/>
            <person name="Bucher G."/>
            <person name="Butts T."/>
            <person name="Chaumot A."/>
            <person name="Denell R.E."/>
            <person name="Ferrier D.E."/>
            <person name="Friedrich M."/>
            <person name="Gordon C.M."/>
            <person name="Jindra M."/>
            <person name="Klingler M."/>
            <person name="Lan Q."/>
            <person name="Lattorff H.M."/>
            <person name="Laudet V."/>
            <person name="von Levetsow C."/>
            <person name="Liu Z."/>
            <person name="Lutz R."/>
            <person name="Lynch J.A."/>
            <person name="da Fonseca R.N."/>
            <person name="Posnien N."/>
            <person name="Reuter R."/>
            <person name="Roth S."/>
            <person name="Savard J."/>
            <person name="Schinko J.B."/>
            <person name="Schmitt C."/>
            <person name="Schoppmeier M."/>
            <person name="Schroder R."/>
            <person name="Shippy T.D."/>
            <person name="Simonnet F."/>
            <person name="Marques-Souza H."/>
            <person name="Tautz D."/>
            <person name="Tomoyasu Y."/>
            <person name="Trauner J."/>
            <person name="Van der Zee M."/>
            <person name="Vervoort M."/>
            <person name="Wittkopp N."/>
            <person name="Wimmer E.A."/>
            <person name="Yang X."/>
            <person name="Jones A.K."/>
            <person name="Sattelle D.B."/>
            <person name="Ebert P.R."/>
            <person name="Nelson D."/>
            <person name="Scott J.G."/>
            <person name="Beeman R.W."/>
            <person name="Muthukrishnan S."/>
            <person name="Kramer K.J."/>
            <person name="Arakane Y."/>
            <person name="Beeman R.W."/>
            <person name="Zhu Q."/>
            <person name="Hogenkamp D."/>
            <person name="Dixit R."/>
            <person name="Oppert B."/>
            <person name="Jiang H."/>
            <person name="Zou Z."/>
            <person name="Marshall J."/>
            <person name="Elpidina E."/>
            <person name="Vinokurov K."/>
            <person name="Oppert C."/>
            <person name="Zou Z."/>
            <person name="Evans J."/>
            <person name="Lu Z."/>
            <person name="Zhao P."/>
            <person name="Sumathipala N."/>
            <person name="Altincicek B."/>
            <person name="Vilcinskas A."/>
            <person name="Williams M."/>
            <person name="Hultmark D."/>
            <person name="Hetru C."/>
            <person name="Jiang H."/>
            <person name="Grimmelikhuijzen C.J."/>
            <person name="Hauser F."/>
            <person name="Cazzamali G."/>
            <person name="Williamson M."/>
            <person name="Park Y."/>
            <person name="Li B."/>
            <person name="Tanaka Y."/>
            <person name="Predel R."/>
            <person name="Neupert S."/>
            <person name="Schachtner J."/>
            <person name="Verleyen P."/>
            <person name="Raible F."/>
            <person name="Bork P."/>
            <person name="Friedrich M."/>
            <person name="Walden K.K."/>
            <person name="Robertson H.M."/>
            <person name="Angeli S."/>
            <person name="Foret S."/>
            <person name="Bucher G."/>
            <person name="Schuetz S."/>
            <person name="Maleszka R."/>
            <person name="Wimmer E.A."/>
            <person name="Beeman R.W."/>
            <person name="Lorenzen M."/>
            <person name="Tomoyasu Y."/>
            <person name="Miller S.C."/>
            <person name="Grossmann D."/>
            <person name="Bucher G."/>
        </authorList>
    </citation>
    <scope>NUCLEOTIDE SEQUENCE [LARGE SCALE GENOMIC DNA]</scope>
    <source>
        <strain evidence="9 10">Georgia GA2</strain>
    </source>
</reference>
<dbReference type="EMBL" id="KQ971357">
    <property type="protein sequence ID" value="EFA08288.1"/>
    <property type="molecule type" value="Genomic_DNA"/>
</dbReference>
<keyword evidence="3 7" id="KW-0698">rRNA processing</keyword>
<dbReference type="FunCoup" id="D6WVJ9">
    <property type="interactions" value="1217"/>
</dbReference>
<name>D6WVJ9_TRICA</name>
<feature type="compositionally biased region" description="Acidic residues" evidence="8">
    <location>
        <begin position="113"/>
        <end position="128"/>
    </location>
</feature>
<feature type="compositionally biased region" description="Acidic residues" evidence="8">
    <location>
        <begin position="136"/>
        <end position="155"/>
    </location>
</feature>
<feature type="compositionally biased region" description="Basic residues" evidence="8">
    <location>
        <begin position="452"/>
        <end position="467"/>
    </location>
</feature>
<comment type="subcellular location">
    <subcellularLocation>
        <location evidence="1 7">Nucleus</location>
        <location evidence="1 7">Nucleolus</location>
    </subcellularLocation>
</comment>
<dbReference type="OrthoDB" id="445326at2759"/>
<dbReference type="GO" id="GO:0005732">
    <property type="term" value="C:sno(s)RNA-containing ribonucleoprotein complex"/>
    <property type="evidence" value="ECO:0007669"/>
    <property type="project" value="UniProtKB-UniRule"/>
</dbReference>
<dbReference type="PANTHER" id="PTHR17039">
    <property type="entry name" value="U3 SMALL NUCLEOLAR RIBONUCLEOPROTEIN PROTEIN MPP10"/>
    <property type="match status" value="1"/>
</dbReference>
<dbReference type="STRING" id="7070.D6WVJ9"/>
<feature type="region of interest" description="Disordered" evidence="8">
    <location>
        <begin position="436"/>
        <end position="475"/>
    </location>
</feature>
<evidence type="ECO:0000256" key="3">
    <source>
        <dbReference type="ARBA" id="ARBA00022552"/>
    </source>
</evidence>
<dbReference type="PIRSF" id="PIRSF017300">
    <property type="entry name" value="snoRNP_Mpp10"/>
    <property type="match status" value="1"/>
</dbReference>
<evidence type="ECO:0000256" key="1">
    <source>
        <dbReference type="ARBA" id="ARBA00004604"/>
    </source>
</evidence>
<feature type="region of interest" description="Disordered" evidence="8">
    <location>
        <begin position="182"/>
        <end position="217"/>
    </location>
</feature>
<feature type="region of interest" description="Disordered" evidence="8">
    <location>
        <begin position="110"/>
        <end position="162"/>
    </location>
</feature>
<dbReference type="HOGENOM" id="CLU_011271_3_0_1"/>
<dbReference type="Proteomes" id="UP000007266">
    <property type="component" value="Linkage group 8"/>
</dbReference>
<reference evidence="9 10" key="2">
    <citation type="journal article" date="2010" name="Nucleic Acids Res.">
        <title>BeetleBase in 2010: revisions to provide comprehensive genomic information for Tribolium castaneum.</title>
        <authorList>
            <person name="Kim H.S."/>
            <person name="Murphy T."/>
            <person name="Xia J."/>
            <person name="Caragea D."/>
            <person name="Park Y."/>
            <person name="Beeman R.W."/>
            <person name="Lorenzen M.D."/>
            <person name="Butcher S."/>
            <person name="Manak J.R."/>
            <person name="Brown S.J."/>
        </authorList>
    </citation>
    <scope>GENOME REANNOTATION</scope>
    <source>
        <strain evidence="9 10">Georgia GA2</strain>
    </source>
</reference>
<dbReference type="InParanoid" id="D6WVJ9"/>
<dbReference type="GO" id="GO:0006364">
    <property type="term" value="P:rRNA processing"/>
    <property type="evidence" value="ECO:0007669"/>
    <property type="project" value="UniProtKB-KW"/>
</dbReference>
<organism evidence="9 10">
    <name type="scientific">Tribolium castaneum</name>
    <name type="common">Red flour beetle</name>
    <dbReference type="NCBI Taxonomy" id="7070"/>
    <lineage>
        <taxon>Eukaryota</taxon>
        <taxon>Metazoa</taxon>
        <taxon>Ecdysozoa</taxon>
        <taxon>Arthropoda</taxon>
        <taxon>Hexapoda</taxon>
        <taxon>Insecta</taxon>
        <taxon>Pterygota</taxon>
        <taxon>Neoptera</taxon>
        <taxon>Endopterygota</taxon>
        <taxon>Coleoptera</taxon>
        <taxon>Polyphaga</taxon>
        <taxon>Cucujiformia</taxon>
        <taxon>Tenebrionidae</taxon>
        <taxon>Tenebrionidae incertae sedis</taxon>
        <taxon>Tribolium</taxon>
    </lineage>
</organism>
<keyword evidence="5 7" id="KW-0687">Ribonucleoprotein</keyword>
<dbReference type="eggNOG" id="KOG2600">
    <property type="taxonomic scope" value="Eukaryota"/>
</dbReference>
<comment type="function">
    <text evidence="7">Involved in nucleolar processing of pre-18S ribosomal RNA.</text>
</comment>
<dbReference type="OMA" id="SSEICCV"/>
<evidence type="ECO:0000313" key="9">
    <source>
        <dbReference type="EMBL" id="EFA08288.1"/>
    </source>
</evidence>
<comment type="similarity">
    <text evidence="6 7">Belongs to the MPP10 family.</text>
</comment>
<dbReference type="AlphaFoldDB" id="D6WVJ9"/>